<organism evidence="1 2">
    <name type="scientific">Neogobius melanostomus</name>
    <name type="common">round goby</name>
    <dbReference type="NCBI Taxonomy" id="47308"/>
    <lineage>
        <taxon>Eukaryota</taxon>
        <taxon>Metazoa</taxon>
        <taxon>Chordata</taxon>
        <taxon>Craniata</taxon>
        <taxon>Vertebrata</taxon>
        <taxon>Euteleostomi</taxon>
        <taxon>Actinopterygii</taxon>
        <taxon>Neopterygii</taxon>
        <taxon>Teleostei</taxon>
        <taxon>Neoteleostei</taxon>
        <taxon>Acanthomorphata</taxon>
        <taxon>Gobiaria</taxon>
        <taxon>Gobiiformes</taxon>
        <taxon>Gobioidei</taxon>
        <taxon>Gobiidae</taxon>
        <taxon>Benthophilinae</taxon>
        <taxon>Neogobiini</taxon>
        <taxon>Neogobius</taxon>
    </lineage>
</organism>
<evidence type="ECO:0000313" key="1">
    <source>
        <dbReference type="Ensembl" id="ENSNMLP00000030415.1"/>
    </source>
</evidence>
<keyword evidence="2" id="KW-1185">Reference proteome</keyword>
<reference evidence="1" key="1">
    <citation type="submission" date="2025-08" db="UniProtKB">
        <authorList>
            <consortium name="Ensembl"/>
        </authorList>
    </citation>
    <scope>IDENTIFICATION</scope>
</reference>
<evidence type="ECO:0000313" key="2">
    <source>
        <dbReference type="Proteomes" id="UP000694523"/>
    </source>
</evidence>
<name>A0A8C6U5P6_9GOBI</name>
<dbReference type="AlphaFoldDB" id="A0A8C6U5P6"/>
<dbReference type="PANTHER" id="PTHR19871:SF29">
    <property type="entry name" value="NACHT AND WD REPEAT DOMAIN-CONTAINING PROTEIN 2-LIKE"/>
    <property type="match status" value="1"/>
</dbReference>
<dbReference type="Ensembl" id="ENSNMLT00000033922.1">
    <property type="protein sequence ID" value="ENSNMLP00000030415.1"/>
    <property type="gene ID" value="ENSNMLG00000019186.1"/>
</dbReference>
<accession>A0A8C6U5P6</accession>
<reference evidence="1" key="2">
    <citation type="submission" date="2025-09" db="UniProtKB">
        <authorList>
            <consortium name="Ensembl"/>
        </authorList>
    </citation>
    <scope>IDENTIFICATION</scope>
</reference>
<dbReference type="InterPro" id="IPR052752">
    <property type="entry name" value="NACHT-WD_repeat"/>
</dbReference>
<sequence>MSALVGHEYGTVALPSQVEVSEFQMLLQESQRSGASTHELEKIYSRDENNIPPSYCLNFNNHLIEAEMINPITLYVPQAEFEHPDECRNIFQTAVHLCVLSGQMAQRKLKATADPVRRQYVGDTVKSSFLTPEALLSFLCDDFLLGLVIPCNLLVYTTTTECPHGFTTVRRRCYAESLSHQVNSDLEKLMEIRIQDEIRKYVQSEHWRPLLITGGPCTGKTVLIAHCSQQVKSNRFSKLNVYNYIITKE</sequence>
<proteinExistence type="predicted"/>
<dbReference type="PANTHER" id="PTHR19871">
    <property type="entry name" value="BETA TRANSDUCIN-RELATED PROTEIN"/>
    <property type="match status" value="1"/>
</dbReference>
<dbReference type="Proteomes" id="UP000694523">
    <property type="component" value="Unplaced"/>
</dbReference>
<protein>
    <submittedName>
        <fullName evidence="1">Uncharacterized protein</fullName>
    </submittedName>
</protein>